<organism evidence="1">
    <name type="scientific">Capra hircus</name>
    <name type="common">Goat</name>
    <dbReference type="NCBI Taxonomy" id="9925"/>
    <lineage>
        <taxon>Eukaryota</taxon>
        <taxon>Metazoa</taxon>
        <taxon>Chordata</taxon>
        <taxon>Craniata</taxon>
        <taxon>Vertebrata</taxon>
        <taxon>Euteleostomi</taxon>
        <taxon>Mammalia</taxon>
        <taxon>Eutheria</taxon>
        <taxon>Laurasiatheria</taxon>
        <taxon>Artiodactyla</taxon>
        <taxon>Ruminantia</taxon>
        <taxon>Pecora</taxon>
        <taxon>Bovidae</taxon>
        <taxon>Caprinae</taxon>
        <taxon>Capra</taxon>
    </lineage>
</organism>
<sequence>MADPRVRQIKIKTGVVKRLLKKQVNLAANLSNPSSLASSFLHTFPPCVDIFHQRNDKAKGRMDSLRKLLPLRLISRALHCALLETVVVKAVRRQDE</sequence>
<dbReference type="Ensembl" id="ENSCHIT00010009174.1">
    <property type="protein sequence ID" value="ENSCHIP00010006593.1"/>
    <property type="gene ID" value="ENSCHIG00010004732.1"/>
</dbReference>
<reference evidence="1" key="2">
    <citation type="submission" date="2025-08" db="UniProtKB">
        <authorList>
            <consortium name="Ensembl"/>
        </authorList>
    </citation>
    <scope>IDENTIFICATION</scope>
</reference>
<proteinExistence type="predicted"/>
<evidence type="ECO:0000313" key="1">
    <source>
        <dbReference type="Ensembl" id="ENSCHIP00010006593.1"/>
    </source>
</evidence>
<accession>A0A8C2NKU9</accession>
<name>A0A8C2NKU9_CAPHI</name>
<protein>
    <submittedName>
        <fullName evidence="1">Uncharacterized protein</fullName>
    </submittedName>
</protein>
<reference evidence="1" key="1">
    <citation type="submission" date="2019-03" db="EMBL/GenBank/DDBJ databases">
        <title>Genome sequencing and reference-guided assembly of Black Bengal Goat (Capra hircus).</title>
        <authorList>
            <person name="Siddiki A.Z."/>
            <person name="Baten A."/>
            <person name="Billah M."/>
            <person name="Alam M.A.U."/>
            <person name="Shawrob K.S.M."/>
            <person name="Saha S."/>
            <person name="Chowdhury M."/>
            <person name="Rahman A.H."/>
            <person name="Stear M."/>
            <person name="Miah G."/>
            <person name="Das G.B."/>
            <person name="Hossain M.M."/>
            <person name="Kumkum M."/>
            <person name="Islam M.S."/>
            <person name="Mollah A.M."/>
            <person name="Ahsan A."/>
            <person name="Tusar F."/>
            <person name="Khan M.K.I."/>
        </authorList>
    </citation>
    <scope>NUCLEOTIDE SEQUENCE [LARGE SCALE GENOMIC DNA]</scope>
</reference>
<dbReference type="AlphaFoldDB" id="A0A8C2NKU9"/>